<dbReference type="EMBL" id="JAHCLR010000046">
    <property type="protein sequence ID" value="MBS9535511.1"/>
    <property type="molecule type" value="Genomic_DNA"/>
</dbReference>
<dbReference type="Pfam" id="PF00535">
    <property type="entry name" value="Glycos_transf_2"/>
    <property type="match status" value="1"/>
</dbReference>
<evidence type="ECO:0000313" key="3">
    <source>
        <dbReference type="Proteomes" id="UP001519535"/>
    </source>
</evidence>
<dbReference type="Gene3D" id="1.25.40.10">
    <property type="entry name" value="Tetratricopeptide repeat domain"/>
    <property type="match status" value="1"/>
</dbReference>
<dbReference type="SUPFAM" id="SSF53448">
    <property type="entry name" value="Nucleotide-diphospho-sugar transferases"/>
    <property type="match status" value="1"/>
</dbReference>
<dbReference type="PANTHER" id="PTHR43630:SF2">
    <property type="entry name" value="GLYCOSYLTRANSFERASE"/>
    <property type="match status" value="1"/>
</dbReference>
<dbReference type="Gene3D" id="3.90.550.10">
    <property type="entry name" value="Spore Coat Polysaccharide Biosynthesis Protein SpsA, Chain A"/>
    <property type="match status" value="1"/>
</dbReference>
<dbReference type="Proteomes" id="UP001519535">
    <property type="component" value="Unassembled WGS sequence"/>
</dbReference>
<comment type="caution">
    <text evidence="2">The sequence shown here is derived from an EMBL/GenBank/DDBJ whole genome shotgun (WGS) entry which is preliminary data.</text>
</comment>
<name>A0ABS5RMR5_9MYCO</name>
<accession>A0ABS5RMR5</accession>
<organism evidence="2 3">
    <name type="scientific">Mycolicibacter acidiphilus</name>
    <dbReference type="NCBI Taxonomy" id="2835306"/>
    <lineage>
        <taxon>Bacteria</taxon>
        <taxon>Bacillati</taxon>
        <taxon>Actinomycetota</taxon>
        <taxon>Actinomycetes</taxon>
        <taxon>Mycobacteriales</taxon>
        <taxon>Mycobacteriaceae</taxon>
        <taxon>Mycolicibacter</taxon>
    </lineage>
</organism>
<dbReference type="InterPro" id="IPR001173">
    <property type="entry name" value="Glyco_trans_2-like"/>
</dbReference>
<dbReference type="InterPro" id="IPR011990">
    <property type="entry name" value="TPR-like_helical_dom_sf"/>
</dbReference>
<dbReference type="EC" id="2.4.-.-" evidence="2"/>
<evidence type="ECO:0000313" key="2">
    <source>
        <dbReference type="EMBL" id="MBS9535511.1"/>
    </source>
</evidence>
<evidence type="ECO:0000259" key="1">
    <source>
        <dbReference type="Pfam" id="PF00535"/>
    </source>
</evidence>
<protein>
    <submittedName>
        <fullName evidence="2">Glycosyltransferase</fullName>
        <ecNumber evidence="2">2.4.-.-</ecNumber>
    </submittedName>
</protein>
<gene>
    <name evidence="2" type="ORF">KIH27_18150</name>
</gene>
<keyword evidence="3" id="KW-1185">Reference proteome</keyword>
<sequence length="589" mass="66115">MWDAPDVRPTICLNMIVRNEAHVIREALDSVAPHIASWVIVDTGSDDGTQNLIKGHMADLGIPGELHERPWRDFGHNRSEALELARGHADYIWVIDADDVLNGVPDFTGLSADVYYLRYRSAASYWRRQLFRSDLPWRYEGVVHEYPVCDEPITDSRLAGEYHVHSRRLGARNKDDQKYARDRDLLLAEVQRNPGDARSVFYLARSYFDLGDFDNAREWFARRAAMGGWAEEVYYSMFQGAQAMDRSGARWPDVQDAYLRAWEFRPTRAEALNAVAHRYRIESEYQLGHLFAEQAARIPFPEDDMLFVDAGAYQWRCRDEQAICASRLGNHGEALSLCRQLIASPDLPPEQRQRVAKNRDFSVPAMLQAALAYPAELAQQTVGRGGGDVTVSMVAGEDRSVTERALNSFLNCCLDVSRVDRFLVAAAGLAAADQQFLARRYPFLEFIPVAPAAERGECRALIRARVSGRLWLHLEGGRRFFAPENYLGRLSALLAAEPEVVQVGVNFADADELTGVCAAEDVVRRASGAGRYVVVDSVVTGPAMFDLDRLSRIGDAHRDPVEVVRERTDIQVATLDEVLCVVETAADQH</sequence>
<dbReference type="InterPro" id="IPR029044">
    <property type="entry name" value="Nucleotide-diphossugar_trans"/>
</dbReference>
<proteinExistence type="predicted"/>
<dbReference type="PANTHER" id="PTHR43630">
    <property type="entry name" value="POLY-BETA-1,6-N-ACETYL-D-GLUCOSAMINE SYNTHASE"/>
    <property type="match status" value="1"/>
</dbReference>
<dbReference type="SUPFAM" id="SSF48452">
    <property type="entry name" value="TPR-like"/>
    <property type="match status" value="1"/>
</dbReference>
<reference evidence="2 3" key="1">
    <citation type="submission" date="2021-05" db="EMBL/GenBank/DDBJ databases">
        <title>Mycobacterium acidophilum sp. nov., an extremely acid-tolerant member of the genus Mycobacterium.</title>
        <authorList>
            <person name="Xia J."/>
        </authorList>
    </citation>
    <scope>NUCLEOTIDE SEQUENCE [LARGE SCALE GENOMIC DNA]</scope>
    <source>
        <strain evidence="2 3">M1</strain>
    </source>
</reference>
<dbReference type="GO" id="GO:0016757">
    <property type="term" value="F:glycosyltransferase activity"/>
    <property type="evidence" value="ECO:0007669"/>
    <property type="project" value="UniProtKB-KW"/>
</dbReference>
<keyword evidence="2" id="KW-0808">Transferase</keyword>
<keyword evidence="2" id="KW-0328">Glycosyltransferase</keyword>
<feature type="domain" description="Glycosyltransferase 2-like" evidence="1">
    <location>
        <begin position="15"/>
        <end position="101"/>
    </location>
</feature>